<sequence length="60" mass="6340">MSPAGLAAALDTVSSGEVQLGAGLTVEKVMQNISVTYALTFTTYSQGDSNCCRDRSHSLW</sequence>
<accession>A0A433N4D5</accession>
<evidence type="ECO:0000313" key="2">
    <source>
        <dbReference type="Proteomes" id="UP000268857"/>
    </source>
</evidence>
<dbReference type="AlphaFoldDB" id="A0A433N4D5"/>
<name>A0A433N4D5_CHLFR</name>
<keyword evidence="2" id="KW-1185">Reference proteome</keyword>
<proteinExistence type="predicted"/>
<dbReference type="RefSeq" id="WP_016876023.1">
    <property type="nucleotide sequence ID" value="NZ_AJLN01000093.1"/>
</dbReference>
<evidence type="ECO:0000313" key="1">
    <source>
        <dbReference type="EMBL" id="RUR76184.1"/>
    </source>
</evidence>
<protein>
    <submittedName>
        <fullName evidence="1">Uncharacterized protein</fullName>
    </submittedName>
</protein>
<dbReference type="EMBL" id="RSCJ01000021">
    <property type="protein sequence ID" value="RUR76184.1"/>
    <property type="molecule type" value="Genomic_DNA"/>
</dbReference>
<reference evidence="1 2" key="1">
    <citation type="journal article" date="2019" name="Genome Biol. Evol.">
        <title>Day and night: Metabolic profiles and evolutionary relationships of six axenic non-marine cyanobacteria.</title>
        <authorList>
            <person name="Will S.E."/>
            <person name="Henke P."/>
            <person name="Boedeker C."/>
            <person name="Huang S."/>
            <person name="Brinkmann H."/>
            <person name="Rohde M."/>
            <person name="Jarek M."/>
            <person name="Friedl T."/>
            <person name="Seufert S."/>
            <person name="Schumacher M."/>
            <person name="Overmann J."/>
            <person name="Neumann-Schaal M."/>
            <person name="Petersen J."/>
        </authorList>
    </citation>
    <scope>NUCLEOTIDE SEQUENCE [LARGE SCALE GENOMIC DNA]</scope>
    <source>
        <strain evidence="1 2">PCC 6912</strain>
    </source>
</reference>
<organism evidence="1 2">
    <name type="scientific">Chlorogloeopsis fritschii PCC 6912</name>
    <dbReference type="NCBI Taxonomy" id="211165"/>
    <lineage>
        <taxon>Bacteria</taxon>
        <taxon>Bacillati</taxon>
        <taxon>Cyanobacteriota</taxon>
        <taxon>Cyanophyceae</taxon>
        <taxon>Nostocales</taxon>
        <taxon>Chlorogloeopsidaceae</taxon>
        <taxon>Chlorogloeopsis</taxon>
    </lineage>
</organism>
<comment type="caution">
    <text evidence="1">The sequence shown here is derived from an EMBL/GenBank/DDBJ whole genome shotgun (WGS) entry which is preliminary data.</text>
</comment>
<dbReference type="Proteomes" id="UP000268857">
    <property type="component" value="Unassembled WGS sequence"/>
</dbReference>
<gene>
    <name evidence="1" type="ORF">PCC6912_43560</name>
</gene>